<dbReference type="Pfam" id="PF16732">
    <property type="entry name" value="ComP_DUS"/>
    <property type="match status" value="1"/>
</dbReference>
<evidence type="ECO:0000313" key="3">
    <source>
        <dbReference type="EMBL" id="MEY1663101.1"/>
    </source>
</evidence>
<evidence type="ECO:0000256" key="1">
    <source>
        <dbReference type="ARBA" id="ARBA00022481"/>
    </source>
</evidence>
<dbReference type="Gene3D" id="3.30.700.10">
    <property type="entry name" value="Glycoprotein, Type 4 Pilin"/>
    <property type="match status" value="1"/>
</dbReference>
<organism evidence="3 4">
    <name type="scientific">Isoalcanivorax beigongshangi</name>
    <dbReference type="NCBI Taxonomy" id="3238810"/>
    <lineage>
        <taxon>Bacteria</taxon>
        <taxon>Pseudomonadati</taxon>
        <taxon>Pseudomonadota</taxon>
        <taxon>Gammaproteobacteria</taxon>
        <taxon>Oceanospirillales</taxon>
        <taxon>Alcanivoracaceae</taxon>
        <taxon>Isoalcanivorax</taxon>
    </lineage>
</organism>
<keyword evidence="2" id="KW-0812">Transmembrane</keyword>
<keyword evidence="4" id="KW-1185">Reference proteome</keyword>
<evidence type="ECO:0000313" key="4">
    <source>
        <dbReference type="Proteomes" id="UP001562065"/>
    </source>
</evidence>
<evidence type="ECO:0000256" key="2">
    <source>
        <dbReference type="SAM" id="Phobius"/>
    </source>
</evidence>
<dbReference type="PANTHER" id="PTHR30093">
    <property type="entry name" value="GENERAL SECRETION PATHWAY PROTEIN G"/>
    <property type="match status" value="1"/>
</dbReference>
<dbReference type="Pfam" id="PF07963">
    <property type="entry name" value="N_methyl"/>
    <property type="match status" value="1"/>
</dbReference>
<dbReference type="NCBIfam" id="TIGR02532">
    <property type="entry name" value="IV_pilin_GFxxxE"/>
    <property type="match status" value="1"/>
</dbReference>
<dbReference type="SUPFAM" id="SSF54523">
    <property type="entry name" value="Pili subunits"/>
    <property type="match status" value="1"/>
</dbReference>
<dbReference type="InterPro" id="IPR000983">
    <property type="entry name" value="Bac_GSPG_pilin"/>
</dbReference>
<protein>
    <submittedName>
        <fullName evidence="3">Type IV pilin protein</fullName>
    </submittedName>
</protein>
<accession>A0ABV4AM44</accession>
<sequence>MIREPNAAQGGFTLLELLMVVVIIGILAAVAYPSYQGHIQRTHQAEVKSQMLGLQSTLERYRAQRLTYQNATVAALATDLARNRMYNVSLEISANFQGYTLTARPQGIMVGTGAYAVNHLGQRCHNRSNDSACTNFAANWD</sequence>
<proteinExistence type="predicted"/>
<name>A0ABV4AM44_9GAMM</name>
<dbReference type="PROSITE" id="PS00409">
    <property type="entry name" value="PROKAR_NTER_METHYL"/>
    <property type="match status" value="1"/>
</dbReference>
<gene>
    <name evidence="3" type="ORF">AB5I84_13140</name>
</gene>
<dbReference type="InterPro" id="IPR012902">
    <property type="entry name" value="N_methyl_site"/>
</dbReference>
<feature type="transmembrane region" description="Helical" evidence="2">
    <location>
        <begin position="12"/>
        <end position="32"/>
    </location>
</feature>
<reference evidence="3 4" key="1">
    <citation type="submission" date="2024-07" db="EMBL/GenBank/DDBJ databases">
        <authorList>
            <person name="Ren Q."/>
        </authorList>
    </citation>
    <scope>NUCLEOTIDE SEQUENCE [LARGE SCALE GENOMIC DNA]</scope>
    <source>
        <strain evidence="3 4">REN37</strain>
    </source>
</reference>
<dbReference type="Proteomes" id="UP001562065">
    <property type="component" value="Unassembled WGS sequence"/>
</dbReference>
<dbReference type="RefSeq" id="WP_369456374.1">
    <property type="nucleotide sequence ID" value="NZ_JBGCUO010000003.1"/>
</dbReference>
<keyword evidence="1" id="KW-0488">Methylation</keyword>
<keyword evidence="2" id="KW-0472">Membrane</keyword>
<dbReference type="PRINTS" id="PR00813">
    <property type="entry name" value="BCTERIALGSPG"/>
</dbReference>
<dbReference type="EMBL" id="JBGCUO010000003">
    <property type="protein sequence ID" value="MEY1663101.1"/>
    <property type="molecule type" value="Genomic_DNA"/>
</dbReference>
<dbReference type="PANTHER" id="PTHR30093:SF47">
    <property type="entry name" value="TYPE IV PILUS NON-CORE MINOR PILIN PILE"/>
    <property type="match status" value="1"/>
</dbReference>
<comment type="caution">
    <text evidence="3">The sequence shown here is derived from an EMBL/GenBank/DDBJ whole genome shotgun (WGS) entry which is preliminary data.</text>
</comment>
<dbReference type="InterPro" id="IPR045584">
    <property type="entry name" value="Pilin-like"/>
</dbReference>
<dbReference type="InterPro" id="IPR031982">
    <property type="entry name" value="PilE-like"/>
</dbReference>
<keyword evidence="2" id="KW-1133">Transmembrane helix</keyword>